<keyword evidence="2" id="KW-1185">Reference proteome</keyword>
<name>A0ABX3UMG7_9GAMM</name>
<organism evidence="1 2">
    <name type="scientific">Pantoea septica</name>
    <dbReference type="NCBI Taxonomy" id="472695"/>
    <lineage>
        <taxon>Bacteria</taxon>
        <taxon>Pseudomonadati</taxon>
        <taxon>Pseudomonadota</taxon>
        <taxon>Gammaproteobacteria</taxon>
        <taxon>Enterobacterales</taxon>
        <taxon>Erwiniaceae</taxon>
        <taxon>Pantoea</taxon>
    </lineage>
</organism>
<protein>
    <submittedName>
        <fullName evidence="1">Uncharacterized protein</fullName>
    </submittedName>
</protein>
<accession>A0ABX3UMG7</accession>
<proteinExistence type="predicted"/>
<evidence type="ECO:0000313" key="2">
    <source>
        <dbReference type="Proteomes" id="UP000193785"/>
    </source>
</evidence>
<gene>
    <name evidence="1" type="ORF">HA46_18730</name>
</gene>
<evidence type="ECO:0000313" key="1">
    <source>
        <dbReference type="EMBL" id="ORM91223.1"/>
    </source>
</evidence>
<dbReference type="EMBL" id="MLJJ01000051">
    <property type="protein sequence ID" value="ORM91223.1"/>
    <property type="molecule type" value="Genomic_DNA"/>
</dbReference>
<sequence length="60" mass="6775">MDKALRRAPARASRKHGIIHLTTYQNHRSVMAFRRKVAGVIELLCQPFLTATPTDKESGK</sequence>
<reference evidence="1 2" key="1">
    <citation type="journal article" date="2017" name="Antonie Van Leeuwenhoek">
        <title>Phylogenomic resolution of the bacterial genus Pantoea and its relationship with Erwinia and Tatumella.</title>
        <authorList>
            <person name="Palmer M."/>
            <person name="Steenkamp E.T."/>
            <person name="Coetzee M.P."/>
            <person name="Chan W.Y."/>
            <person name="van Zyl E."/>
            <person name="De Maayer P."/>
            <person name="Coutinho T.A."/>
            <person name="Blom J."/>
            <person name="Smits T.H."/>
            <person name="Duffy B."/>
            <person name="Venter S.N."/>
        </authorList>
    </citation>
    <scope>NUCLEOTIDE SEQUENCE [LARGE SCALE GENOMIC DNA]</scope>
    <source>
        <strain evidence="1 2">LMG 5345</strain>
    </source>
</reference>
<comment type="caution">
    <text evidence="1">The sequence shown here is derived from an EMBL/GenBank/DDBJ whole genome shotgun (WGS) entry which is preliminary data.</text>
</comment>
<dbReference type="Proteomes" id="UP000193785">
    <property type="component" value="Unassembled WGS sequence"/>
</dbReference>